<dbReference type="Proteomes" id="UP001055453">
    <property type="component" value="Chromosome"/>
</dbReference>
<reference evidence="1" key="1">
    <citation type="submission" date="2022-04" db="EMBL/GenBank/DDBJ databases">
        <title>Complete genome sequence of a cyanobacterium, Nostoc sp. SO-36, isolated in Antarctica.</title>
        <authorList>
            <person name="Kanesaki Y."/>
            <person name="Effendi D."/>
            <person name="Sakamoto T."/>
            <person name="Ohtani S."/>
            <person name="Awai K."/>
        </authorList>
    </citation>
    <scope>NUCLEOTIDE SEQUENCE</scope>
    <source>
        <strain evidence="1">SO-36</strain>
    </source>
</reference>
<gene>
    <name evidence="1" type="ORF">ANSO36C_52730</name>
</gene>
<proteinExistence type="predicted"/>
<sequence>MMDKQTSIKIKSFASKYQRITNFNQTVVEIGARVGEWTPPPREVIVEVVGVGEQRFQDDGKRHSLQF</sequence>
<evidence type="ECO:0000313" key="1">
    <source>
        <dbReference type="EMBL" id="BDI19471.1"/>
    </source>
</evidence>
<organism evidence="1 2">
    <name type="scientific">Nostoc cf. commune SO-36</name>
    <dbReference type="NCBI Taxonomy" id="449208"/>
    <lineage>
        <taxon>Bacteria</taxon>
        <taxon>Bacillati</taxon>
        <taxon>Cyanobacteriota</taxon>
        <taxon>Cyanophyceae</taxon>
        <taxon>Nostocales</taxon>
        <taxon>Nostocaceae</taxon>
        <taxon>Nostoc</taxon>
    </lineage>
</organism>
<name>A0ABN6Q8I1_NOSCO</name>
<accession>A0ABN6Q8I1</accession>
<evidence type="ECO:0000313" key="2">
    <source>
        <dbReference type="Proteomes" id="UP001055453"/>
    </source>
</evidence>
<protein>
    <submittedName>
        <fullName evidence="1">Uncharacterized protein</fullName>
    </submittedName>
</protein>
<dbReference type="EMBL" id="AP025732">
    <property type="protein sequence ID" value="BDI19471.1"/>
    <property type="molecule type" value="Genomic_DNA"/>
</dbReference>
<keyword evidence="2" id="KW-1185">Reference proteome</keyword>